<dbReference type="GO" id="GO:0005886">
    <property type="term" value="C:plasma membrane"/>
    <property type="evidence" value="ECO:0007669"/>
    <property type="project" value="UniProtKB-SubCell"/>
</dbReference>
<name>A0A1I3CY51_9LACT</name>
<dbReference type="InterPro" id="IPR023090">
    <property type="entry name" value="UPF0702_alpha/beta_dom_sf"/>
</dbReference>
<keyword evidence="5 7" id="KW-1133">Transmembrane helix</keyword>
<dbReference type="InterPro" id="IPR007353">
    <property type="entry name" value="DUF421"/>
</dbReference>
<dbReference type="RefSeq" id="WP_092092850.1">
    <property type="nucleotide sequence ID" value="NZ_FOQE01000025.1"/>
</dbReference>
<comment type="subcellular location">
    <subcellularLocation>
        <location evidence="1">Cell membrane</location>
        <topology evidence="1">Multi-pass membrane protein</topology>
    </subcellularLocation>
</comment>
<evidence type="ECO:0000256" key="2">
    <source>
        <dbReference type="ARBA" id="ARBA00006448"/>
    </source>
</evidence>
<gene>
    <name evidence="10" type="ORF">SAMN04489868_1253</name>
</gene>
<evidence type="ECO:0000256" key="4">
    <source>
        <dbReference type="ARBA" id="ARBA00022692"/>
    </source>
</evidence>
<keyword evidence="4 7" id="KW-0812">Transmembrane</keyword>
<dbReference type="Proteomes" id="UP000198668">
    <property type="component" value="Unassembled WGS sequence"/>
</dbReference>
<feature type="domain" description="YetF C-terminal" evidence="8">
    <location>
        <begin position="93"/>
        <end position="159"/>
    </location>
</feature>
<evidence type="ECO:0000256" key="1">
    <source>
        <dbReference type="ARBA" id="ARBA00004651"/>
    </source>
</evidence>
<dbReference type="PANTHER" id="PTHR34582">
    <property type="entry name" value="UPF0702 TRANSMEMBRANE PROTEIN YCAP"/>
    <property type="match status" value="1"/>
</dbReference>
<keyword evidence="3" id="KW-1003">Cell membrane</keyword>
<feature type="transmembrane region" description="Helical" evidence="7">
    <location>
        <begin position="12"/>
        <end position="33"/>
    </location>
</feature>
<dbReference type="InterPro" id="IPR048454">
    <property type="entry name" value="YetF_N"/>
</dbReference>
<proteinExistence type="inferred from homology"/>
<evidence type="ECO:0000259" key="9">
    <source>
        <dbReference type="Pfam" id="PF20730"/>
    </source>
</evidence>
<evidence type="ECO:0000256" key="5">
    <source>
        <dbReference type="ARBA" id="ARBA00022989"/>
    </source>
</evidence>
<feature type="transmembrane region" description="Helical" evidence="7">
    <location>
        <begin position="71"/>
        <end position="90"/>
    </location>
</feature>
<evidence type="ECO:0000256" key="3">
    <source>
        <dbReference type="ARBA" id="ARBA00022475"/>
    </source>
</evidence>
<keyword evidence="6 7" id="KW-0472">Membrane</keyword>
<dbReference type="EMBL" id="FOQE01000025">
    <property type="protein sequence ID" value="SFH79306.1"/>
    <property type="molecule type" value="Genomic_DNA"/>
</dbReference>
<feature type="domain" description="YetF-like N-terminal transmembrane" evidence="9">
    <location>
        <begin position="19"/>
        <end position="84"/>
    </location>
</feature>
<protein>
    <submittedName>
        <fullName evidence="10">Uncharacterized membrane protein YcaP, DUF421 family</fullName>
    </submittedName>
</protein>
<comment type="similarity">
    <text evidence="2">Belongs to the UPF0702 family.</text>
</comment>
<organism evidence="10 11">
    <name type="scientific">Pisciglobus halotolerans</name>
    <dbReference type="NCBI Taxonomy" id="745365"/>
    <lineage>
        <taxon>Bacteria</taxon>
        <taxon>Bacillati</taxon>
        <taxon>Bacillota</taxon>
        <taxon>Bacilli</taxon>
        <taxon>Lactobacillales</taxon>
        <taxon>Carnobacteriaceae</taxon>
    </lineage>
</organism>
<dbReference type="PANTHER" id="PTHR34582:SF6">
    <property type="entry name" value="UPF0702 TRANSMEMBRANE PROTEIN YCAP"/>
    <property type="match status" value="1"/>
</dbReference>
<reference evidence="10 11" key="1">
    <citation type="submission" date="2016-10" db="EMBL/GenBank/DDBJ databases">
        <authorList>
            <person name="de Groot N.N."/>
        </authorList>
    </citation>
    <scope>NUCLEOTIDE SEQUENCE [LARGE SCALE GENOMIC DNA]</scope>
    <source>
        <strain evidence="10 11">DSM 27630</strain>
    </source>
</reference>
<evidence type="ECO:0000256" key="6">
    <source>
        <dbReference type="ARBA" id="ARBA00023136"/>
    </source>
</evidence>
<dbReference type="OrthoDB" id="9793799at2"/>
<evidence type="ECO:0000313" key="11">
    <source>
        <dbReference type="Proteomes" id="UP000198668"/>
    </source>
</evidence>
<evidence type="ECO:0000313" key="10">
    <source>
        <dbReference type="EMBL" id="SFH79306.1"/>
    </source>
</evidence>
<dbReference type="AlphaFoldDB" id="A0A1I3CY51"/>
<dbReference type="Gene3D" id="3.30.240.20">
    <property type="entry name" value="bsu07140 like domains"/>
    <property type="match status" value="1"/>
</dbReference>
<feature type="transmembrane region" description="Helical" evidence="7">
    <location>
        <begin position="40"/>
        <end position="59"/>
    </location>
</feature>
<evidence type="ECO:0000256" key="7">
    <source>
        <dbReference type="SAM" id="Phobius"/>
    </source>
</evidence>
<dbReference type="Pfam" id="PF20730">
    <property type="entry name" value="YetF_N"/>
    <property type="match status" value="1"/>
</dbReference>
<sequence length="176" mass="19801">MKMLFSDWNTIFRILLVGTLAYLLLILVLRIFGKRTLSKLNAFDFVVTIALGSILATILTSRDLTLVDGTIAFTILIFLQFIITKLTIYFQIADKAVKASPTLLFYKGQYDFEAIKKERLSEEEILQAVRSKGSASMEDILAVVLETSGDLSIIQKRSKSSPESSTLKNINKDHFQ</sequence>
<keyword evidence="11" id="KW-1185">Reference proteome</keyword>
<evidence type="ECO:0000259" key="8">
    <source>
        <dbReference type="Pfam" id="PF04239"/>
    </source>
</evidence>
<accession>A0A1I3CY51</accession>
<dbReference type="Pfam" id="PF04239">
    <property type="entry name" value="DUF421"/>
    <property type="match status" value="1"/>
</dbReference>